<evidence type="ECO:0000313" key="2">
    <source>
        <dbReference type="EMBL" id="CAE0562651.1"/>
    </source>
</evidence>
<dbReference type="EMBL" id="HBIQ01054811">
    <property type="protein sequence ID" value="CAE0562651.1"/>
    <property type="molecule type" value="Transcribed_RNA"/>
</dbReference>
<feature type="compositionally biased region" description="Acidic residues" evidence="1">
    <location>
        <begin position="176"/>
        <end position="187"/>
    </location>
</feature>
<proteinExistence type="predicted"/>
<evidence type="ECO:0000256" key="1">
    <source>
        <dbReference type="SAM" id="MobiDB-lite"/>
    </source>
</evidence>
<accession>A0A7S3SSC6</accession>
<name>A0A7S3SSC6_9SPIT</name>
<organism evidence="2">
    <name type="scientific">Strombidinopsis acuminata</name>
    <dbReference type="NCBI Taxonomy" id="141414"/>
    <lineage>
        <taxon>Eukaryota</taxon>
        <taxon>Sar</taxon>
        <taxon>Alveolata</taxon>
        <taxon>Ciliophora</taxon>
        <taxon>Intramacronucleata</taxon>
        <taxon>Spirotrichea</taxon>
        <taxon>Choreotrichia</taxon>
        <taxon>Choreotrichida</taxon>
        <taxon>Strombidinopsidae</taxon>
        <taxon>Strombidinopsis</taxon>
    </lineage>
</organism>
<sequence length="187" mass="20788">MGFPHHELLLPSYLPERPRAKVASDWPPGMNKEPPRLGRRRLQRLHNEAFLDGPIEFDRSVDGSTIPFEELPFFQRGVAFTKLAAQLEALGLDLAAELADVRAPPLRREKYNTARITVKREASTASSSGDEAWVIVSRETSPKIVHTEGGDKERPKEVKCARCGSGELKDAKRDDSEEDAVDDAQAS</sequence>
<dbReference type="AlphaFoldDB" id="A0A7S3SSC6"/>
<gene>
    <name evidence="2" type="ORF">SACU0126_LOCUS17444</name>
</gene>
<feature type="region of interest" description="Disordered" evidence="1">
    <location>
        <begin position="144"/>
        <end position="187"/>
    </location>
</feature>
<reference evidence="2" key="1">
    <citation type="submission" date="2021-01" db="EMBL/GenBank/DDBJ databases">
        <authorList>
            <person name="Corre E."/>
            <person name="Pelletier E."/>
            <person name="Niang G."/>
            <person name="Scheremetjew M."/>
            <person name="Finn R."/>
            <person name="Kale V."/>
            <person name="Holt S."/>
            <person name="Cochrane G."/>
            <person name="Meng A."/>
            <person name="Brown T."/>
            <person name="Cohen L."/>
        </authorList>
    </citation>
    <scope>NUCLEOTIDE SEQUENCE</scope>
    <source>
        <strain evidence="2">SPMC142</strain>
    </source>
</reference>
<protein>
    <submittedName>
        <fullName evidence="2">Uncharacterized protein</fullName>
    </submittedName>
</protein>
<feature type="compositionally biased region" description="Basic and acidic residues" evidence="1">
    <location>
        <begin position="145"/>
        <end position="160"/>
    </location>
</feature>